<comment type="function">
    <text evidence="1 11">Catalyzes the NADPH-dependent reduction of ketopantoate into pantoic acid.</text>
</comment>
<organism evidence="14 15">
    <name type="scientific">Chryseomicrobium excrementi</name>
    <dbReference type="NCBI Taxonomy" id="2041346"/>
    <lineage>
        <taxon>Bacteria</taxon>
        <taxon>Bacillati</taxon>
        <taxon>Bacillota</taxon>
        <taxon>Bacilli</taxon>
        <taxon>Bacillales</taxon>
        <taxon>Caryophanaceae</taxon>
        <taxon>Chryseomicrobium</taxon>
    </lineage>
</organism>
<dbReference type="GO" id="GO:0050661">
    <property type="term" value="F:NADP binding"/>
    <property type="evidence" value="ECO:0007669"/>
    <property type="project" value="TreeGrafter"/>
</dbReference>
<comment type="pathway">
    <text evidence="2 11">Cofactor biosynthesis; (R)-pantothenate biosynthesis; (R)-pantoate from 3-methyl-2-oxobutanoate: step 2/2.</text>
</comment>
<keyword evidence="7 11" id="KW-0521">NADP</keyword>
<evidence type="ECO:0000256" key="6">
    <source>
        <dbReference type="ARBA" id="ARBA00022655"/>
    </source>
</evidence>
<dbReference type="Gene3D" id="3.40.50.720">
    <property type="entry name" value="NAD(P)-binding Rossmann-like Domain"/>
    <property type="match status" value="1"/>
</dbReference>
<evidence type="ECO:0000256" key="11">
    <source>
        <dbReference type="RuleBase" id="RU362068"/>
    </source>
</evidence>
<dbReference type="AlphaFoldDB" id="A0A2M9F3E7"/>
<accession>A0A2M9F3E7</accession>
<dbReference type="SUPFAM" id="SSF48179">
    <property type="entry name" value="6-phosphogluconate dehydrogenase C-terminal domain-like"/>
    <property type="match status" value="1"/>
</dbReference>
<sequence>MNIVVIGGGAVGLLVSKLLEDQGHQVTVLIRTPKQPPVLYQSPVGTVELMGGFVSQDWSIVDSADIVVVATKAYHLSDVLPRLVTRKGPIIFLQNGLIKHSVQQVLDSAYVLYGSVDHGVGIEEDMLLHTGDGTIRVGGSSIHQEQVEKLAPVIYWEEDIELILLRKAVLNTLINPVTALLDVANGELRTNKSIQQAVIGHYDELIQAFSELEAALTLDDVFELIKRTATNSSSMRRDIQAKRQTEAEYILRPLLQMAEGRKRYLPITNYLYNLILSKGSEPHTKLS</sequence>
<evidence type="ECO:0000256" key="8">
    <source>
        <dbReference type="ARBA" id="ARBA00023002"/>
    </source>
</evidence>
<dbReference type="GO" id="GO:0005737">
    <property type="term" value="C:cytoplasm"/>
    <property type="evidence" value="ECO:0007669"/>
    <property type="project" value="TreeGrafter"/>
</dbReference>
<keyword evidence="15" id="KW-1185">Reference proteome</keyword>
<evidence type="ECO:0000313" key="15">
    <source>
        <dbReference type="Proteomes" id="UP000228680"/>
    </source>
</evidence>
<evidence type="ECO:0000256" key="9">
    <source>
        <dbReference type="ARBA" id="ARBA00032024"/>
    </source>
</evidence>
<dbReference type="SUPFAM" id="SSF51735">
    <property type="entry name" value="NAD(P)-binding Rossmann-fold domains"/>
    <property type="match status" value="1"/>
</dbReference>
<dbReference type="OrthoDB" id="9800163at2"/>
<dbReference type="UniPathway" id="UPA00028">
    <property type="reaction ID" value="UER00004"/>
</dbReference>
<dbReference type="Proteomes" id="UP000228680">
    <property type="component" value="Unassembled WGS sequence"/>
</dbReference>
<dbReference type="InterPro" id="IPR013752">
    <property type="entry name" value="KPA_reductase"/>
</dbReference>
<dbReference type="InterPro" id="IPR008927">
    <property type="entry name" value="6-PGluconate_DH-like_C_sf"/>
</dbReference>
<evidence type="ECO:0000256" key="4">
    <source>
        <dbReference type="ARBA" id="ARBA00013014"/>
    </source>
</evidence>
<dbReference type="InterPro" id="IPR013328">
    <property type="entry name" value="6PGD_dom2"/>
</dbReference>
<dbReference type="EC" id="1.1.1.169" evidence="4 11"/>
<keyword evidence="8 11" id="KW-0560">Oxidoreductase</keyword>
<proteinExistence type="inferred from homology"/>
<dbReference type="PANTHER" id="PTHR43765:SF2">
    <property type="entry name" value="2-DEHYDROPANTOATE 2-REDUCTASE"/>
    <property type="match status" value="1"/>
</dbReference>
<gene>
    <name evidence="14" type="ORF">CQS04_03500</name>
</gene>
<dbReference type="RefSeq" id="WP_100352795.1">
    <property type="nucleotide sequence ID" value="NZ_PCGR01000001.1"/>
</dbReference>
<protein>
    <recommendedName>
        <fullName evidence="5 11">2-dehydropantoate 2-reductase</fullName>
        <ecNumber evidence="4 11">1.1.1.169</ecNumber>
    </recommendedName>
    <alternativeName>
        <fullName evidence="9 11">Ketopantoate reductase</fullName>
    </alternativeName>
</protein>
<comment type="similarity">
    <text evidence="3 11">Belongs to the ketopantoate reductase family.</text>
</comment>
<evidence type="ECO:0000256" key="7">
    <source>
        <dbReference type="ARBA" id="ARBA00022857"/>
    </source>
</evidence>
<name>A0A2M9F3E7_9BACL</name>
<evidence type="ECO:0000256" key="10">
    <source>
        <dbReference type="ARBA" id="ARBA00048793"/>
    </source>
</evidence>
<evidence type="ECO:0000256" key="2">
    <source>
        <dbReference type="ARBA" id="ARBA00004994"/>
    </source>
</evidence>
<comment type="catalytic activity">
    <reaction evidence="10 11">
        <text>(R)-pantoate + NADP(+) = 2-dehydropantoate + NADPH + H(+)</text>
        <dbReference type="Rhea" id="RHEA:16233"/>
        <dbReference type="ChEBI" id="CHEBI:11561"/>
        <dbReference type="ChEBI" id="CHEBI:15378"/>
        <dbReference type="ChEBI" id="CHEBI:15980"/>
        <dbReference type="ChEBI" id="CHEBI:57783"/>
        <dbReference type="ChEBI" id="CHEBI:58349"/>
        <dbReference type="EC" id="1.1.1.169"/>
    </reaction>
</comment>
<feature type="domain" description="Ketopantoate reductase N-terminal" evidence="12">
    <location>
        <begin position="3"/>
        <end position="138"/>
    </location>
</feature>
<feature type="domain" description="Ketopantoate reductase C-terminal" evidence="13">
    <location>
        <begin position="159"/>
        <end position="275"/>
    </location>
</feature>
<dbReference type="PANTHER" id="PTHR43765">
    <property type="entry name" value="2-DEHYDROPANTOATE 2-REDUCTASE-RELATED"/>
    <property type="match status" value="1"/>
</dbReference>
<dbReference type="InterPro" id="IPR013332">
    <property type="entry name" value="KPR_N"/>
</dbReference>
<evidence type="ECO:0000313" key="14">
    <source>
        <dbReference type="EMBL" id="PJK17955.1"/>
    </source>
</evidence>
<comment type="caution">
    <text evidence="14">The sequence shown here is derived from an EMBL/GenBank/DDBJ whole genome shotgun (WGS) entry which is preliminary data.</text>
</comment>
<dbReference type="InterPro" id="IPR003710">
    <property type="entry name" value="ApbA"/>
</dbReference>
<dbReference type="NCBIfam" id="TIGR00745">
    <property type="entry name" value="apbA_panE"/>
    <property type="match status" value="1"/>
</dbReference>
<evidence type="ECO:0000256" key="5">
    <source>
        <dbReference type="ARBA" id="ARBA00019465"/>
    </source>
</evidence>
<dbReference type="Pfam" id="PF02558">
    <property type="entry name" value="ApbA"/>
    <property type="match status" value="1"/>
</dbReference>
<reference evidence="14 15" key="1">
    <citation type="submission" date="2017-10" db="EMBL/GenBank/DDBJ databases">
        <title>Draft genome of Chryseomicrobium casticus sp. nov.</title>
        <authorList>
            <person name="Chakraborty R."/>
            <person name="Saha T."/>
        </authorList>
    </citation>
    <scope>NUCLEOTIDE SEQUENCE [LARGE SCALE GENOMIC DNA]</scope>
    <source>
        <strain evidence="14 15">ET03</strain>
    </source>
</reference>
<dbReference type="InterPro" id="IPR050838">
    <property type="entry name" value="Ketopantoate_reductase"/>
</dbReference>
<evidence type="ECO:0000259" key="13">
    <source>
        <dbReference type="Pfam" id="PF08546"/>
    </source>
</evidence>
<dbReference type="Pfam" id="PF08546">
    <property type="entry name" value="ApbA_C"/>
    <property type="match status" value="1"/>
</dbReference>
<dbReference type="GO" id="GO:0008677">
    <property type="term" value="F:2-dehydropantoate 2-reductase activity"/>
    <property type="evidence" value="ECO:0007669"/>
    <property type="project" value="UniProtKB-EC"/>
</dbReference>
<dbReference type="Gene3D" id="1.10.1040.10">
    <property type="entry name" value="N-(1-d-carboxylethyl)-l-norvaline Dehydrogenase, domain 2"/>
    <property type="match status" value="1"/>
</dbReference>
<evidence type="ECO:0000256" key="3">
    <source>
        <dbReference type="ARBA" id="ARBA00007870"/>
    </source>
</evidence>
<dbReference type="GO" id="GO:0015940">
    <property type="term" value="P:pantothenate biosynthetic process"/>
    <property type="evidence" value="ECO:0007669"/>
    <property type="project" value="UniProtKB-UniPathway"/>
</dbReference>
<evidence type="ECO:0000256" key="1">
    <source>
        <dbReference type="ARBA" id="ARBA00002919"/>
    </source>
</evidence>
<evidence type="ECO:0000259" key="12">
    <source>
        <dbReference type="Pfam" id="PF02558"/>
    </source>
</evidence>
<keyword evidence="6 11" id="KW-0566">Pantothenate biosynthesis</keyword>
<dbReference type="InterPro" id="IPR036291">
    <property type="entry name" value="NAD(P)-bd_dom_sf"/>
</dbReference>
<dbReference type="EMBL" id="PCGR01000001">
    <property type="protein sequence ID" value="PJK17955.1"/>
    <property type="molecule type" value="Genomic_DNA"/>
</dbReference>